<evidence type="ECO:0000313" key="1">
    <source>
        <dbReference type="EMBL" id="SVD57877.1"/>
    </source>
</evidence>
<proteinExistence type="predicted"/>
<dbReference type="AlphaFoldDB" id="A0A382WGC5"/>
<reference evidence="1" key="1">
    <citation type="submission" date="2018-05" db="EMBL/GenBank/DDBJ databases">
        <authorList>
            <person name="Lanie J.A."/>
            <person name="Ng W.-L."/>
            <person name="Kazmierczak K.M."/>
            <person name="Andrzejewski T.M."/>
            <person name="Davidsen T.M."/>
            <person name="Wayne K.J."/>
            <person name="Tettelin H."/>
            <person name="Glass J.I."/>
            <person name="Rusch D."/>
            <person name="Podicherti R."/>
            <person name="Tsui H.-C.T."/>
            <person name="Winkler M.E."/>
        </authorList>
    </citation>
    <scope>NUCLEOTIDE SEQUENCE</scope>
</reference>
<protein>
    <submittedName>
        <fullName evidence="1">Uncharacterized protein</fullName>
    </submittedName>
</protein>
<dbReference type="EMBL" id="UINC01159658">
    <property type="protein sequence ID" value="SVD57877.1"/>
    <property type="molecule type" value="Genomic_DNA"/>
</dbReference>
<name>A0A382WGC5_9ZZZZ</name>
<gene>
    <name evidence="1" type="ORF">METZ01_LOCUS410731</name>
</gene>
<accession>A0A382WGC5</accession>
<sequence length="68" mass="7659">MSQVRSLLRLLLTNGLHFANLQSRLGYVFDWNCGESFEPGAGRPLLSMRLSAITSQINPRSQECSHRP</sequence>
<organism evidence="1">
    <name type="scientific">marine metagenome</name>
    <dbReference type="NCBI Taxonomy" id="408172"/>
    <lineage>
        <taxon>unclassified sequences</taxon>
        <taxon>metagenomes</taxon>
        <taxon>ecological metagenomes</taxon>
    </lineage>
</organism>
<feature type="non-terminal residue" evidence="1">
    <location>
        <position position="68"/>
    </location>
</feature>